<dbReference type="Proteomes" id="UP000319557">
    <property type="component" value="Chromosome"/>
</dbReference>
<protein>
    <submittedName>
        <fullName evidence="2">Uncharacterized protein</fullName>
    </submittedName>
</protein>
<accession>A0A517LVS0</accession>
<dbReference type="EMBL" id="CP036261">
    <property type="protein sequence ID" value="QDS86712.1"/>
    <property type="molecule type" value="Genomic_DNA"/>
</dbReference>
<dbReference type="AlphaFoldDB" id="A0A517LVS0"/>
<feature type="compositionally biased region" description="Polar residues" evidence="1">
    <location>
        <begin position="29"/>
        <end position="38"/>
    </location>
</feature>
<feature type="region of interest" description="Disordered" evidence="1">
    <location>
        <begin position="1"/>
        <end position="60"/>
    </location>
</feature>
<proteinExistence type="predicted"/>
<evidence type="ECO:0000256" key="1">
    <source>
        <dbReference type="SAM" id="MobiDB-lite"/>
    </source>
</evidence>
<name>A0A517LVS0_9BACT</name>
<evidence type="ECO:0000313" key="2">
    <source>
        <dbReference type="EMBL" id="QDS86712.1"/>
    </source>
</evidence>
<sequence length="84" mass="8975">MLPATSNFTRPAKLGGSKNKRLASFSGRAYQQPSTGRDLTQELPSPEHRSARSTLPRKLRLGKGAVLPATSNCTRPAKLGGSKN</sequence>
<dbReference type="KEGG" id="ruv:EC9_08850"/>
<keyword evidence="3" id="KW-1185">Reference proteome</keyword>
<organism evidence="2 3">
    <name type="scientific">Rosistilla ulvae</name>
    <dbReference type="NCBI Taxonomy" id="1930277"/>
    <lineage>
        <taxon>Bacteria</taxon>
        <taxon>Pseudomonadati</taxon>
        <taxon>Planctomycetota</taxon>
        <taxon>Planctomycetia</taxon>
        <taxon>Pirellulales</taxon>
        <taxon>Pirellulaceae</taxon>
        <taxon>Rosistilla</taxon>
    </lineage>
</organism>
<gene>
    <name evidence="2" type="ORF">EC9_08850</name>
</gene>
<reference evidence="2 3" key="1">
    <citation type="submission" date="2019-02" db="EMBL/GenBank/DDBJ databases">
        <title>Deep-cultivation of Planctomycetes and their phenomic and genomic characterization uncovers novel biology.</title>
        <authorList>
            <person name="Wiegand S."/>
            <person name="Jogler M."/>
            <person name="Boedeker C."/>
            <person name="Pinto D."/>
            <person name="Vollmers J."/>
            <person name="Rivas-Marin E."/>
            <person name="Kohn T."/>
            <person name="Peeters S.H."/>
            <person name="Heuer A."/>
            <person name="Rast P."/>
            <person name="Oberbeckmann S."/>
            <person name="Bunk B."/>
            <person name="Jeske O."/>
            <person name="Meyerdierks A."/>
            <person name="Storesund J.E."/>
            <person name="Kallscheuer N."/>
            <person name="Luecker S."/>
            <person name="Lage O.M."/>
            <person name="Pohl T."/>
            <person name="Merkel B.J."/>
            <person name="Hornburger P."/>
            <person name="Mueller R.-W."/>
            <person name="Bruemmer F."/>
            <person name="Labrenz M."/>
            <person name="Spormann A.M."/>
            <person name="Op den Camp H."/>
            <person name="Overmann J."/>
            <person name="Amann R."/>
            <person name="Jetten M.S.M."/>
            <person name="Mascher T."/>
            <person name="Medema M.H."/>
            <person name="Devos D.P."/>
            <person name="Kaster A.-K."/>
            <person name="Ovreas L."/>
            <person name="Rohde M."/>
            <person name="Galperin M.Y."/>
            <person name="Jogler C."/>
        </authorList>
    </citation>
    <scope>NUCLEOTIDE SEQUENCE [LARGE SCALE GENOMIC DNA]</scope>
    <source>
        <strain evidence="2 3">EC9</strain>
    </source>
</reference>
<evidence type="ECO:0000313" key="3">
    <source>
        <dbReference type="Proteomes" id="UP000319557"/>
    </source>
</evidence>